<dbReference type="RefSeq" id="WP_280606288.1">
    <property type="nucleotide sequence ID" value="NZ_CP123639.1"/>
</dbReference>
<evidence type="ECO:0000313" key="3">
    <source>
        <dbReference type="Proteomes" id="UP001565236"/>
    </source>
</evidence>
<dbReference type="CDD" id="cd17748">
    <property type="entry name" value="BRCT_DNA_ligase_like"/>
    <property type="match status" value="1"/>
</dbReference>
<protein>
    <submittedName>
        <fullName evidence="2">BRCT domain-containing protein</fullName>
    </submittedName>
</protein>
<accession>A0ABV4DPR0</accession>
<dbReference type="InterPro" id="IPR001357">
    <property type="entry name" value="BRCT_dom"/>
</dbReference>
<evidence type="ECO:0000313" key="2">
    <source>
        <dbReference type="EMBL" id="MEY8661422.1"/>
    </source>
</evidence>
<dbReference type="PROSITE" id="PS50172">
    <property type="entry name" value="BRCT"/>
    <property type="match status" value="1"/>
</dbReference>
<reference evidence="2 3" key="1">
    <citation type="submission" date="2024-03" db="EMBL/GenBank/DDBJ databases">
        <title>Mouse gut bacterial collection (mGBC) of GemPharmatech.</title>
        <authorList>
            <person name="He Y."/>
            <person name="Dong L."/>
            <person name="Wu D."/>
            <person name="Gao X."/>
            <person name="Lin Z."/>
        </authorList>
    </citation>
    <scope>NUCLEOTIDE SEQUENCE [LARGE SCALE GENOMIC DNA]</scope>
    <source>
        <strain evidence="2 3">15-30</strain>
    </source>
</reference>
<sequence>MMKINSLLDKNIVLTGSLNAMKREEAIDEIKKSGGLVQNFVTDKTDILVLAPKQLNIFGSDVRSRKLIKAEILKAGGSNIEIISEKEFLSLLKK</sequence>
<organism evidence="2 3">
    <name type="scientific">Ligilactobacillus faecis</name>
    <dbReference type="NCBI Taxonomy" id="762833"/>
    <lineage>
        <taxon>Bacteria</taxon>
        <taxon>Bacillati</taxon>
        <taxon>Bacillota</taxon>
        <taxon>Bacilli</taxon>
        <taxon>Lactobacillales</taxon>
        <taxon>Lactobacillaceae</taxon>
        <taxon>Ligilactobacillus</taxon>
    </lineage>
</organism>
<dbReference type="SUPFAM" id="SSF52113">
    <property type="entry name" value="BRCT domain"/>
    <property type="match status" value="1"/>
</dbReference>
<keyword evidence="3" id="KW-1185">Reference proteome</keyword>
<dbReference type="Proteomes" id="UP001565236">
    <property type="component" value="Unassembled WGS sequence"/>
</dbReference>
<feature type="domain" description="BRCT" evidence="1">
    <location>
        <begin position="2"/>
        <end position="94"/>
    </location>
</feature>
<gene>
    <name evidence="2" type="ORF">AALT52_00730</name>
</gene>
<proteinExistence type="predicted"/>
<dbReference type="InterPro" id="IPR036420">
    <property type="entry name" value="BRCT_dom_sf"/>
</dbReference>
<name>A0ABV4DPR0_9LACO</name>
<comment type="caution">
    <text evidence="2">The sequence shown here is derived from an EMBL/GenBank/DDBJ whole genome shotgun (WGS) entry which is preliminary data.</text>
</comment>
<dbReference type="EMBL" id="JBCLUF010000002">
    <property type="protein sequence ID" value="MEY8661422.1"/>
    <property type="molecule type" value="Genomic_DNA"/>
</dbReference>
<dbReference type="Pfam" id="PF00533">
    <property type="entry name" value="BRCT"/>
    <property type="match status" value="1"/>
</dbReference>
<evidence type="ECO:0000259" key="1">
    <source>
        <dbReference type="PROSITE" id="PS50172"/>
    </source>
</evidence>
<dbReference type="Gene3D" id="3.40.50.10190">
    <property type="entry name" value="BRCT domain"/>
    <property type="match status" value="1"/>
</dbReference>